<dbReference type="RefSeq" id="WP_394849778.1">
    <property type="nucleotide sequence ID" value="NZ_CP089982.1"/>
</dbReference>
<keyword evidence="1" id="KW-0812">Transmembrane</keyword>
<evidence type="ECO:0000313" key="2">
    <source>
        <dbReference type="EMBL" id="WXA99145.1"/>
    </source>
</evidence>
<feature type="transmembrane region" description="Helical" evidence="1">
    <location>
        <begin position="39"/>
        <end position="62"/>
    </location>
</feature>
<gene>
    <name evidence="2" type="ORF">LZC95_20270</name>
</gene>
<reference evidence="2 3" key="1">
    <citation type="submission" date="2021-12" db="EMBL/GenBank/DDBJ databases">
        <title>Discovery of the Pendulisporaceae a myxobacterial family with distinct sporulation behavior and unique specialized metabolism.</title>
        <authorList>
            <person name="Garcia R."/>
            <person name="Popoff A."/>
            <person name="Bader C.D."/>
            <person name="Loehr J."/>
            <person name="Walesch S."/>
            <person name="Walt C."/>
            <person name="Boldt J."/>
            <person name="Bunk B."/>
            <person name="Haeckl F.J.F.P.J."/>
            <person name="Gunesch A.P."/>
            <person name="Birkelbach J."/>
            <person name="Nuebel U."/>
            <person name="Pietschmann T."/>
            <person name="Bach T."/>
            <person name="Mueller R."/>
        </authorList>
    </citation>
    <scope>NUCLEOTIDE SEQUENCE [LARGE SCALE GENOMIC DNA]</scope>
    <source>
        <strain evidence="2 3">MSr12523</strain>
    </source>
</reference>
<accession>A0ABZ2KNI3</accession>
<evidence type="ECO:0000313" key="3">
    <source>
        <dbReference type="Proteomes" id="UP001379533"/>
    </source>
</evidence>
<keyword evidence="1" id="KW-0472">Membrane</keyword>
<sequence length="250" mass="26818">MNASGGMMALSAGAAPLEVAREAILGSGTVPLTTGGEPWGVPLSVCVVCGLLTLAVLAYVTVKAIRNLLPHRRLKELVAFANANGFIKVSSLPQYPEFHGTVHGVNIVIRTLVPTRHASMVCAEVLADAAPWPHRVAAYHPYIVDDDYHLAADLPERPTGEPRIDCRFLVRSSSERASVLLIPWVRQALLHPGVMAFIDDGANVRVLIAWRSMHIPVAAIETMCRLLAALGNLSERGGCQTSPLFRGSPP</sequence>
<organism evidence="2 3">
    <name type="scientific">Pendulispora brunnea</name>
    <dbReference type="NCBI Taxonomy" id="2905690"/>
    <lineage>
        <taxon>Bacteria</taxon>
        <taxon>Pseudomonadati</taxon>
        <taxon>Myxococcota</taxon>
        <taxon>Myxococcia</taxon>
        <taxon>Myxococcales</taxon>
        <taxon>Sorangiineae</taxon>
        <taxon>Pendulisporaceae</taxon>
        <taxon>Pendulispora</taxon>
    </lineage>
</organism>
<keyword evidence="3" id="KW-1185">Reference proteome</keyword>
<evidence type="ECO:0000256" key="1">
    <source>
        <dbReference type="SAM" id="Phobius"/>
    </source>
</evidence>
<keyword evidence="1" id="KW-1133">Transmembrane helix</keyword>
<name>A0ABZ2KNI3_9BACT</name>
<dbReference type="Proteomes" id="UP001379533">
    <property type="component" value="Chromosome"/>
</dbReference>
<dbReference type="EMBL" id="CP089982">
    <property type="protein sequence ID" value="WXA99145.1"/>
    <property type="molecule type" value="Genomic_DNA"/>
</dbReference>
<proteinExistence type="predicted"/>
<protein>
    <submittedName>
        <fullName evidence="2">Uncharacterized protein</fullName>
    </submittedName>
</protein>